<keyword evidence="6" id="KW-0762">Sugar transport</keyword>
<feature type="chain" id="PRO_5038242075" evidence="4">
    <location>
        <begin position="24"/>
        <end position="424"/>
    </location>
</feature>
<keyword evidence="3 4" id="KW-0732">Signal</keyword>
<dbReference type="GO" id="GO:0015768">
    <property type="term" value="P:maltose transport"/>
    <property type="evidence" value="ECO:0007669"/>
    <property type="project" value="TreeGrafter"/>
</dbReference>
<dbReference type="Proteomes" id="UP000321723">
    <property type="component" value="Unassembled WGS sequence"/>
</dbReference>
<proteinExistence type="inferred from homology"/>
<dbReference type="PANTHER" id="PTHR30061">
    <property type="entry name" value="MALTOSE-BINDING PERIPLASMIC PROTEIN"/>
    <property type="match status" value="1"/>
</dbReference>
<reference evidence="6 8" key="2">
    <citation type="submission" date="2020-08" db="EMBL/GenBank/DDBJ databases">
        <title>Sequencing the genomes of 1000 actinobacteria strains.</title>
        <authorList>
            <person name="Klenk H.-P."/>
        </authorList>
    </citation>
    <scope>NUCLEOTIDE SEQUENCE [LARGE SCALE GENOMIC DNA]</scope>
    <source>
        <strain evidence="6 8">DSM 9581</strain>
    </source>
</reference>
<reference evidence="5 7" key="1">
    <citation type="submission" date="2019-07" db="EMBL/GenBank/DDBJ databases">
        <title>Whole genome shotgun sequence of Cellulomonas hominis NBRC 16055.</title>
        <authorList>
            <person name="Hosoyama A."/>
            <person name="Uohara A."/>
            <person name="Ohji S."/>
            <person name="Ichikawa N."/>
        </authorList>
    </citation>
    <scope>NUCLEOTIDE SEQUENCE [LARGE SCALE GENOMIC DNA]</scope>
    <source>
        <strain evidence="5 7">NBRC 16055</strain>
    </source>
</reference>
<evidence type="ECO:0000256" key="3">
    <source>
        <dbReference type="ARBA" id="ARBA00022729"/>
    </source>
</evidence>
<evidence type="ECO:0000313" key="5">
    <source>
        <dbReference type="EMBL" id="GEL46628.1"/>
    </source>
</evidence>
<dbReference type="EMBL" id="JACHDN010000001">
    <property type="protein sequence ID" value="MBB5472556.1"/>
    <property type="molecule type" value="Genomic_DNA"/>
</dbReference>
<dbReference type="RefSeq" id="WP_183834882.1">
    <property type="nucleotide sequence ID" value="NZ_BJVQ01000020.1"/>
</dbReference>
<protein>
    <submittedName>
        <fullName evidence="6">Multiple sugar transport system substrate-binding protein</fullName>
    </submittedName>
    <submittedName>
        <fullName evidence="5">Sugar ABC transporter substrate-binding protein</fullName>
    </submittedName>
</protein>
<dbReference type="GO" id="GO:0042956">
    <property type="term" value="P:maltodextrin transmembrane transport"/>
    <property type="evidence" value="ECO:0007669"/>
    <property type="project" value="TreeGrafter"/>
</dbReference>
<sequence length="424" mass="45046">MIRPAARVALVTALALTALTACGRSDDTGSTGSTDASTLGSGEASGELTVWAMGTEGEALPDFVQDFVDANPDVDIEVVPIPWDAARDKFQTAIAAGTTPDVAMMGTTWMAEFGDAFAPVPDGIDTSDFFAGSVDTTELAGQAVGVPWYVDTRVLYYRTDLAEQAGWTEAPADWDELQQMLTDIKDKTDAEYGIRLLASGNDAFQGSLWAPWSNGAALMDEDGSEWTLDTPEMAEAYEYYTSFFDQGLANAQADRTPGATEADFVDGRVGAFIEGPFMMGSLEQLGGEEFADKYATARIPAGKTSTSFAGGSNLVVFNDSDNQDAAWKLVDWLTQPDVQVDFYELTGDLPSSQSAWDDPALADDEKLAVFGEQLQDTQSPPVNTAWVQVAAAADSALERMIVSGEDPAEALAALQEQATSIGVG</sequence>
<dbReference type="InterPro" id="IPR006059">
    <property type="entry name" value="SBP"/>
</dbReference>
<feature type="signal peptide" evidence="4">
    <location>
        <begin position="1"/>
        <end position="23"/>
    </location>
</feature>
<comment type="caution">
    <text evidence="5">The sequence shown here is derived from an EMBL/GenBank/DDBJ whole genome shotgun (WGS) entry which is preliminary data.</text>
</comment>
<keyword evidence="2" id="KW-0813">Transport</keyword>
<dbReference type="SUPFAM" id="SSF53850">
    <property type="entry name" value="Periplasmic binding protein-like II"/>
    <property type="match status" value="1"/>
</dbReference>
<evidence type="ECO:0000313" key="7">
    <source>
        <dbReference type="Proteomes" id="UP000321723"/>
    </source>
</evidence>
<keyword evidence="7" id="KW-1185">Reference proteome</keyword>
<dbReference type="EMBL" id="BJVQ01000020">
    <property type="protein sequence ID" value="GEL46628.1"/>
    <property type="molecule type" value="Genomic_DNA"/>
</dbReference>
<comment type="similarity">
    <text evidence="1">Belongs to the bacterial solute-binding protein 1 family.</text>
</comment>
<gene>
    <name evidence="5" type="ORF">CHO01_17440</name>
    <name evidence="6" type="ORF">HNR08_001292</name>
</gene>
<accession>A0A511FFM5</accession>
<name>A0A511FFM5_9CELL</name>
<dbReference type="Proteomes" id="UP000564629">
    <property type="component" value="Unassembled WGS sequence"/>
</dbReference>
<evidence type="ECO:0000256" key="4">
    <source>
        <dbReference type="SAM" id="SignalP"/>
    </source>
</evidence>
<dbReference type="PANTHER" id="PTHR30061:SF50">
    <property type="entry name" value="MALTOSE_MALTODEXTRIN-BINDING PERIPLASMIC PROTEIN"/>
    <property type="match status" value="1"/>
</dbReference>
<evidence type="ECO:0000256" key="1">
    <source>
        <dbReference type="ARBA" id="ARBA00008520"/>
    </source>
</evidence>
<dbReference type="Gene3D" id="3.40.190.10">
    <property type="entry name" value="Periplasmic binding protein-like II"/>
    <property type="match status" value="2"/>
</dbReference>
<evidence type="ECO:0000313" key="8">
    <source>
        <dbReference type="Proteomes" id="UP000564629"/>
    </source>
</evidence>
<evidence type="ECO:0000256" key="2">
    <source>
        <dbReference type="ARBA" id="ARBA00022448"/>
    </source>
</evidence>
<organism evidence="5 7">
    <name type="scientific">Cellulomonas hominis</name>
    <dbReference type="NCBI Taxonomy" id="156981"/>
    <lineage>
        <taxon>Bacteria</taxon>
        <taxon>Bacillati</taxon>
        <taxon>Actinomycetota</taxon>
        <taxon>Actinomycetes</taxon>
        <taxon>Micrococcales</taxon>
        <taxon>Cellulomonadaceae</taxon>
        <taxon>Cellulomonas</taxon>
    </lineage>
</organism>
<dbReference type="AlphaFoldDB" id="A0A511FFM5"/>
<dbReference type="Pfam" id="PF13416">
    <property type="entry name" value="SBP_bac_8"/>
    <property type="match status" value="1"/>
</dbReference>
<dbReference type="GO" id="GO:1901982">
    <property type="term" value="F:maltose binding"/>
    <property type="evidence" value="ECO:0007669"/>
    <property type="project" value="TreeGrafter"/>
</dbReference>
<dbReference type="GO" id="GO:0055052">
    <property type="term" value="C:ATP-binding cassette (ABC) transporter complex, substrate-binding subunit-containing"/>
    <property type="evidence" value="ECO:0007669"/>
    <property type="project" value="TreeGrafter"/>
</dbReference>
<dbReference type="PROSITE" id="PS51257">
    <property type="entry name" value="PROKAR_LIPOPROTEIN"/>
    <property type="match status" value="1"/>
</dbReference>
<evidence type="ECO:0000313" key="6">
    <source>
        <dbReference type="EMBL" id="MBB5472556.1"/>
    </source>
</evidence>